<dbReference type="AlphaFoldDB" id="A0A4Q0Q765"/>
<accession>A0A4Q0Q765</accession>
<gene>
    <name evidence="5" type="ORF">EAS61_37910</name>
</gene>
<dbReference type="GO" id="GO:0005829">
    <property type="term" value="C:cytosol"/>
    <property type="evidence" value="ECO:0007669"/>
    <property type="project" value="TreeGrafter"/>
</dbReference>
<dbReference type="PANTHER" id="PTHR46797:SF23">
    <property type="entry name" value="HTH-TYPE TRANSCRIPTIONAL REGULATOR SUTR"/>
    <property type="match status" value="1"/>
</dbReference>
<organism evidence="5 6">
    <name type="scientific">Bradyrhizobium zhanjiangense</name>
    <dbReference type="NCBI Taxonomy" id="1325107"/>
    <lineage>
        <taxon>Bacteria</taxon>
        <taxon>Pseudomonadati</taxon>
        <taxon>Pseudomonadota</taxon>
        <taxon>Alphaproteobacteria</taxon>
        <taxon>Hyphomicrobiales</taxon>
        <taxon>Nitrobacteraceae</taxon>
        <taxon>Bradyrhizobium</taxon>
    </lineage>
</organism>
<proteinExistence type="predicted"/>
<keyword evidence="3" id="KW-0804">Transcription</keyword>
<dbReference type="InterPro" id="IPR010982">
    <property type="entry name" value="Lambda_DNA-bd_dom_sf"/>
</dbReference>
<comment type="caution">
    <text evidence="5">The sequence shown here is derived from an EMBL/GenBank/DDBJ whole genome shotgun (WGS) entry which is preliminary data.</text>
</comment>
<feature type="domain" description="HTH cro/C1-type" evidence="4">
    <location>
        <begin position="12"/>
        <end position="66"/>
    </location>
</feature>
<dbReference type="SMART" id="SM00530">
    <property type="entry name" value="HTH_XRE"/>
    <property type="match status" value="1"/>
</dbReference>
<dbReference type="GO" id="GO:0003700">
    <property type="term" value="F:DNA-binding transcription factor activity"/>
    <property type="evidence" value="ECO:0007669"/>
    <property type="project" value="TreeGrafter"/>
</dbReference>
<keyword evidence="2" id="KW-0238">DNA-binding</keyword>
<name>A0A4Q0Q765_9BRAD</name>
<dbReference type="Proteomes" id="UP000290174">
    <property type="component" value="Unassembled WGS sequence"/>
</dbReference>
<dbReference type="Pfam" id="PF01381">
    <property type="entry name" value="HTH_3"/>
    <property type="match status" value="1"/>
</dbReference>
<dbReference type="CDD" id="cd00093">
    <property type="entry name" value="HTH_XRE"/>
    <property type="match status" value="1"/>
</dbReference>
<dbReference type="InterPro" id="IPR050807">
    <property type="entry name" value="TransReg_Diox_bact_type"/>
</dbReference>
<dbReference type="SUPFAM" id="SSF47413">
    <property type="entry name" value="lambda repressor-like DNA-binding domains"/>
    <property type="match status" value="1"/>
</dbReference>
<dbReference type="EMBL" id="RKMK01000066">
    <property type="protein sequence ID" value="RXG84841.1"/>
    <property type="molecule type" value="Genomic_DNA"/>
</dbReference>
<evidence type="ECO:0000256" key="2">
    <source>
        <dbReference type="ARBA" id="ARBA00023125"/>
    </source>
</evidence>
<dbReference type="PROSITE" id="PS50943">
    <property type="entry name" value="HTH_CROC1"/>
    <property type="match status" value="1"/>
</dbReference>
<dbReference type="GO" id="GO:0003677">
    <property type="term" value="F:DNA binding"/>
    <property type="evidence" value="ECO:0007669"/>
    <property type="project" value="UniProtKB-KW"/>
</dbReference>
<evidence type="ECO:0000313" key="6">
    <source>
        <dbReference type="Proteomes" id="UP000290174"/>
    </source>
</evidence>
<dbReference type="PANTHER" id="PTHR46797">
    <property type="entry name" value="HTH-TYPE TRANSCRIPTIONAL REGULATOR"/>
    <property type="match status" value="1"/>
</dbReference>
<dbReference type="InterPro" id="IPR001387">
    <property type="entry name" value="Cro/C1-type_HTH"/>
</dbReference>
<evidence type="ECO:0000256" key="1">
    <source>
        <dbReference type="ARBA" id="ARBA00023015"/>
    </source>
</evidence>
<keyword evidence="1" id="KW-0805">Transcription regulation</keyword>
<reference evidence="5 6" key="1">
    <citation type="submission" date="2018-11" db="EMBL/GenBank/DDBJ databases">
        <title>Bradyrhizobium sp. nov., isolated from effective nodules of peanut in China.</title>
        <authorList>
            <person name="Li Y."/>
        </authorList>
    </citation>
    <scope>NUCLEOTIDE SEQUENCE [LARGE SCALE GENOMIC DNA]</scope>
    <source>
        <strain evidence="5 6">CCBAU 51770</strain>
    </source>
</reference>
<evidence type="ECO:0000313" key="5">
    <source>
        <dbReference type="EMBL" id="RXG84841.1"/>
    </source>
</evidence>
<evidence type="ECO:0000256" key="3">
    <source>
        <dbReference type="ARBA" id="ARBA00023163"/>
    </source>
</evidence>
<dbReference type="Gene3D" id="1.10.260.40">
    <property type="entry name" value="lambda repressor-like DNA-binding domains"/>
    <property type="match status" value="1"/>
</dbReference>
<sequence length="72" mass="8203">MQDWRVIVGKNVRRIRQQRRLTQEKLAFEADLDLTYIGGIERGRRNPSLLAMARIAEALSVPLVKLLSEQGG</sequence>
<evidence type="ECO:0000259" key="4">
    <source>
        <dbReference type="PROSITE" id="PS50943"/>
    </source>
</evidence>
<protein>
    <submittedName>
        <fullName evidence="5">XRE family transcriptional regulator</fullName>
    </submittedName>
</protein>